<dbReference type="SUPFAM" id="SSF55464">
    <property type="entry name" value="Origin of replication-binding domain, RBD-like"/>
    <property type="match status" value="1"/>
</dbReference>
<protein>
    <recommendedName>
        <fullName evidence="1">TrwC relaxase domain-containing protein</fullName>
    </recommendedName>
</protein>
<dbReference type="AlphaFoldDB" id="A0A6S6LV77"/>
<proteinExistence type="predicted"/>
<dbReference type="KEGG" id="gbn:GEOBRER4_03130"/>
<organism evidence="2 3">
    <name type="scientific">Citrifermentans bremense</name>
    <dbReference type="NCBI Taxonomy" id="60035"/>
    <lineage>
        <taxon>Bacteria</taxon>
        <taxon>Pseudomonadati</taxon>
        <taxon>Thermodesulfobacteriota</taxon>
        <taxon>Desulfuromonadia</taxon>
        <taxon>Geobacterales</taxon>
        <taxon>Geobacteraceae</taxon>
        <taxon>Citrifermentans</taxon>
    </lineage>
</organism>
<evidence type="ECO:0000313" key="2">
    <source>
        <dbReference type="EMBL" id="BCG45563.1"/>
    </source>
</evidence>
<sequence length="167" mass="17832">MMSVSPGMAAGQAGGYFSREDYYLGGLEEGSSHWYGRGATALGLDGPVAEEEFRALCRGEDPEGNRIVAPKLSRDPESGLLVETHRAGNDCTFSAPKSVSIAYAAGMDLVREAHDAAVLSVLSHMEEHYSHYRSPEGIRCGDMVAAKFDHATSRNVDPQLGVSGVRA</sequence>
<evidence type="ECO:0000259" key="1">
    <source>
        <dbReference type="Pfam" id="PF08751"/>
    </source>
</evidence>
<dbReference type="InterPro" id="IPR014862">
    <property type="entry name" value="TrwC"/>
</dbReference>
<dbReference type="NCBIfam" id="NF041492">
    <property type="entry name" value="MobF"/>
    <property type="match status" value="1"/>
</dbReference>
<keyword evidence="3" id="KW-1185">Reference proteome</keyword>
<accession>A0A6S6LV77</accession>
<dbReference type="Pfam" id="PF08751">
    <property type="entry name" value="TrwC"/>
    <property type="match status" value="1"/>
</dbReference>
<gene>
    <name evidence="2" type="ORF">GEOBRER4_n0319</name>
</gene>
<dbReference type="Proteomes" id="UP000515472">
    <property type="component" value="Chromosome"/>
</dbReference>
<reference evidence="2 3" key="1">
    <citation type="submission" date="2020-06" db="EMBL/GenBank/DDBJ databases">
        <title>Interaction of electrochemicaly active bacteria, Geobacter bremensis R4 on different carbon anode.</title>
        <authorList>
            <person name="Meng L."/>
            <person name="Yoshida N."/>
        </authorList>
    </citation>
    <scope>NUCLEOTIDE SEQUENCE [LARGE SCALE GENOMIC DNA]</scope>
    <source>
        <strain evidence="2 3">R4</strain>
    </source>
</reference>
<name>A0A6S6LV77_9BACT</name>
<evidence type="ECO:0000313" key="3">
    <source>
        <dbReference type="Proteomes" id="UP000515472"/>
    </source>
</evidence>
<feature type="domain" description="TrwC relaxase" evidence="1">
    <location>
        <begin position="11"/>
        <end position="160"/>
    </location>
</feature>
<dbReference type="EMBL" id="AP023213">
    <property type="protein sequence ID" value="BCG45563.1"/>
    <property type="molecule type" value="Genomic_DNA"/>
</dbReference>